<dbReference type="GO" id="GO:0016020">
    <property type="term" value="C:membrane"/>
    <property type="evidence" value="ECO:0007669"/>
    <property type="project" value="UniProtKB-SubCell"/>
</dbReference>
<feature type="compositionally biased region" description="Low complexity" evidence="7">
    <location>
        <begin position="1217"/>
        <end position="1236"/>
    </location>
</feature>
<dbReference type="SUPFAM" id="SSF48371">
    <property type="entry name" value="ARM repeat"/>
    <property type="match status" value="1"/>
</dbReference>
<dbReference type="InterPro" id="IPR046455">
    <property type="entry name" value="Sec7/BIG1-like_C"/>
</dbReference>
<dbReference type="CDD" id="cd00171">
    <property type="entry name" value="Sec7"/>
    <property type="match status" value="1"/>
</dbReference>
<dbReference type="SMART" id="SM00222">
    <property type="entry name" value="Sec7"/>
    <property type="match status" value="1"/>
</dbReference>
<dbReference type="GO" id="GO:0032012">
    <property type="term" value="P:regulation of ARF protein signal transduction"/>
    <property type="evidence" value="ECO:0007669"/>
    <property type="project" value="InterPro"/>
</dbReference>
<feature type="region of interest" description="Disordered" evidence="7">
    <location>
        <begin position="63"/>
        <end position="121"/>
    </location>
</feature>
<dbReference type="InterPro" id="IPR000904">
    <property type="entry name" value="Sec7_dom"/>
</dbReference>
<dbReference type="PANTHER" id="PTHR10663:SF375">
    <property type="entry name" value="LD29171P"/>
    <property type="match status" value="1"/>
</dbReference>
<keyword evidence="10" id="KW-1185">Reference proteome</keyword>
<dbReference type="FunFam" id="1.10.1000.11:FF:000003">
    <property type="entry name" value="Brefeldin A-inhibited guanine nucleotide-exchange protein 1"/>
    <property type="match status" value="1"/>
</dbReference>
<dbReference type="GO" id="GO:0005794">
    <property type="term" value="C:Golgi apparatus"/>
    <property type="evidence" value="ECO:0007669"/>
    <property type="project" value="UniProtKB-ARBA"/>
</dbReference>
<dbReference type="Pfam" id="PF12783">
    <property type="entry name" value="Sec7-like_HUS"/>
    <property type="match status" value="1"/>
</dbReference>
<name>A0A9N9GFG5_9GLOM</name>
<dbReference type="OrthoDB" id="18431at2759"/>
<accession>A0A9N9GFG5</accession>
<gene>
    <name evidence="9" type="ORF">FCALED_LOCUS8457</name>
</gene>
<dbReference type="SUPFAM" id="SSF48425">
    <property type="entry name" value="Sec7 domain"/>
    <property type="match status" value="1"/>
</dbReference>
<protein>
    <submittedName>
        <fullName evidence="9">11992_t:CDS:1</fullName>
    </submittedName>
</protein>
<dbReference type="PROSITE" id="PS50190">
    <property type="entry name" value="SEC7"/>
    <property type="match status" value="1"/>
</dbReference>
<organism evidence="9 10">
    <name type="scientific">Funneliformis caledonium</name>
    <dbReference type="NCBI Taxonomy" id="1117310"/>
    <lineage>
        <taxon>Eukaryota</taxon>
        <taxon>Fungi</taxon>
        <taxon>Fungi incertae sedis</taxon>
        <taxon>Mucoromycota</taxon>
        <taxon>Glomeromycotina</taxon>
        <taxon>Glomeromycetes</taxon>
        <taxon>Glomerales</taxon>
        <taxon>Glomeraceae</taxon>
        <taxon>Funneliformis</taxon>
    </lineage>
</organism>
<dbReference type="Pfam" id="PF01369">
    <property type="entry name" value="Sec7"/>
    <property type="match status" value="1"/>
</dbReference>
<feature type="compositionally biased region" description="Basic and acidic residues" evidence="7">
    <location>
        <begin position="474"/>
        <end position="483"/>
    </location>
</feature>
<sequence length="2022" mass="228244">RLYRYSTLSQQTLQMSILKGALERLLAEAQSSKQKELEQVCSTAVEQLLQEIDTVTKENASIETNLKDKQDRTESSTTSNLNGGIVTSETSEKEGKTKSSSSPGKSIENASPSAISSGNGRVSLSSSLFARAGEDLPKIMADNYWQPFRIACGNSMPNNIRNLALDCLQKVIAHGLFKGSNPIAPPKNGQIKKKDQKIKNNGGFSETNNMSYIDISTPFDNKESNGIEENNLSNFPNPARLIDDVVHTVCIGFIGPQTDQTVQLQILKVLLTLVTTEQCPVHGISLLKIIQTCCNIYCYSKSMVNQATAKAELTQISNAIVARWKEFSIELSKQEVSKNVTTHGIISKAQQINKVIEGPLEKKGLNENHPSNSSIKDENYSVEAFDSDSITNSKSVNINGVSKLSEESSEVIIDTITEKEIVNEESNSQEINNEIIDEKRVNEKDDSSEEFNKLENEDTKENGIAQVTQSESSNDDKTQIEPLKRRRSSLASKKELKITIPPLKAGKKLREIRHQRDASRNALNVLRKDLYLTFRLFCRLSMRSESNENSQNEEINLRGRSLVLELILSMLDNSGPIFHTDELFINLIRQSLCVSLSQNGVSSNEQLFELSLSNFLMLLRYYRAPLKTELEVLFSEIYLRFLDMSNATYQQKHLVLQGLMKICQKPQILLDIYLNYDCDFSMASVFERIVTSLSKISQIRTKVPSGSAMGNLMGTNSSNLELMALQDKILKVKGLRCLIAIVKSLIEWCKDLERKNGVKTPQTSRNPSPDFSEDKTPVIFSKNPLLNVNFSTLHANSSGSSIGIEDYEDNPAQYQEIMSRKQTLREGIKLFNTKPLKGLNFLLGNGFLKNDTASIISFLSSTPGLNKAAIGEYLGEGDPEAIKIMHAFVDRLDFTGLGFVDALRIFLQTFRLPGESQKIDRIMEKFADRYCENNPDVFANADTAYILAYSVIMLNTDQHSAQVKRRMDKSEFIRNNRGINNNNDLPDEFLGKIFEEIANNEIVMEEEQISEVAKTAISHANDRERQELYEREISQMQKKSQALLKSNREGHAPAVWRSASHADHVKPMFAIVCWPLMATLSLVFEDAYTSGNFKAAEFIQASQESVELCLEGFLGAIRISSIFRMDVERDAFVSSLAKLTGLNHVDEMRSKNVAAIKTLLTAANSYGEGLQSSWLIVLKTVSTMERYQLIDSSTGSVIYTAEGVSGLDYSSQNNKNSVPSSTSFTGPSSTSSSTTSAPHRQSVNRTRRSSLGGVMKEFQSQSTIIAIDRIFTNSVKLSGDAIVHFFNALCSVSLEEVNSSRTSPRMYSLQRIVEIAYYNMSRIRFEWTQIWKILQPHFNTVGCHPNNIVAIFAIDSLRQLSMKFLERDELSHYNTQSEFMKPFEHIIKNNPSPNIHDLIIQSFIQMISARAKNIKSGWKSIFVVFGRAASDENPQLVENTFGVARLVYQKHLDLIGTAFVDFVNCVVEFAFNAKEEELVNEAIRMLQGCVKVLVKDVDNTSEKTENKQNVMMVIPSISEQSTLQKKKLQHIEEEQFFLKWFPVVSGLSRLVIDSESQTVRNRALEALFDILKSTGHLFEINYWIKIFRNAIMPIFEDLKEPTPSQQTSSAVDFKRRESTAEVWIQTIRLMVDLYARFHEIFVTNHEFLIELLDLLVALLKRRNEKLGQTGIRCFHNLIARNGIRFDGVTWGIVTTTLEEIFKWTTPKELLEVDTVASTEIGDNNKDEIISAKLSHIENGNHVPNGSSYESERDSVDSITVEDPSLSPYSTSQVTAITTKVDIDFPHAIIKCAAQLIAIQSVQDLALNDTAMAWSKEQVHYLAQMPAEYRNRWLRCLYVSYKFAHNFNANHDLRHALWRAGYVQQMPNLTKQETLALSVFLSILYDLYRTFGDADQDLLPPLVEESTKVLERFIRLINEPASSQQQREMTSWSPLVITVLRELCKTKWDDGRRDSDTDLFDDDAGEIHDSKTTRLVGLRKQIPDFYRLAIKIIGVDKSDVRVALQEFLEKIGNEFLNVDKWDN</sequence>
<dbReference type="InterPro" id="IPR016024">
    <property type="entry name" value="ARM-type_fold"/>
</dbReference>
<dbReference type="Proteomes" id="UP000789570">
    <property type="component" value="Unassembled WGS sequence"/>
</dbReference>
<feature type="region of interest" description="Disordered" evidence="7">
    <location>
        <begin position="1210"/>
        <end position="1248"/>
    </location>
</feature>
<dbReference type="Gene3D" id="1.10.220.20">
    <property type="match status" value="1"/>
</dbReference>
<evidence type="ECO:0000313" key="9">
    <source>
        <dbReference type="EMBL" id="CAG8598304.1"/>
    </source>
</evidence>
<evidence type="ECO:0000256" key="6">
    <source>
        <dbReference type="ARBA" id="ARBA00023136"/>
    </source>
</evidence>
<evidence type="ECO:0000256" key="4">
    <source>
        <dbReference type="ARBA" id="ARBA00022490"/>
    </source>
</evidence>
<dbReference type="Gene3D" id="1.10.1000.11">
    <property type="entry name" value="Arf Nucleotide-binding Site Opener,domain 2"/>
    <property type="match status" value="1"/>
</dbReference>
<dbReference type="GO" id="GO:0005085">
    <property type="term" value="F:guanyl-nucleotide exchange factor activity"/>
    <property type="evidence" value="ECO:0007669"/>
    <property type="project" value="InterPro"/>
</dbReference>
<evidence type="ECO:0000256" key="1">
    <source>
        <dbReference type="ARBA" id="ARBA00004370"/>
    </source>
</evidence>
<feature type="non-terminal residue" evidence="9">
    <location>
        <position position="1"/>
    </location>
</feature>
<evidence type="ECO:0000256" key="7">
    <source>
        <dbReference type="SAM" id="MobiDB-lite"/>
    </source>
</evidence>
<dbReference type="InterPro" id="IPR032691">
    <property type="entry name" value="Mon2/Sec7/BIG1-like_HUS"/>
</dbReference>
<feature type="domain" description="SEC7" evidence="8">
    <location>
        <begin position="813"/>
        <end position="1000"/>
    </location>
</feature>
<reference evidence="9" key="1">
    <citation type="submission" date="2021-06" db="EMBL/GenBank/DDBJ databases">
        <authorList>
            <person name="Kallberg Y."/>
            <person name="Tangrot J."/>
            <person name="Rosling A."/>
        </authorList>
    </citation>
    <scope>NUCLEOTIDE SEQUENCE</scope>
    <source>
        <strain evidence="9">UK204</strain>
    </source>
</reference>
<evidence type="ECO:0000256" key="3">
    <source>
        <dbReference type="ARBA" id="ARBA00022448"/>
    </source>
</evidence>
<dbReference type="Pfam" id="PF09324">
    <property type="entry name" value="Sec7-like_HDS"/>
    <property type="match status" value="1"/>
</dbReference>
<feature type="compositionally biased region" description="Basic and acidic residues" evidence="7">
    <location>
        <begin position="441"/>
        <end position="461"/>
    </location>
</feature>
<dbReference type="InterPro" id="IPR023394">
    <property type="entry name" value="Sec7_C_sf"/>
</dbReference>
<keyword evidence="6" id="KW-0472">Membrane</keyword>
<comment type="subcellular location">
    <subcellularLocation>
        <location evidence="2">Cytoplasm</location>
    </subcellularLocation>
    <subcellularLocation>
        <location evidence="1">Membrane</location>
    </subcellularLocation>
</comment>
<evidence type="ECO:0000256" key="2">
    <source>
        <dbReference type="ARBA" id="ARBA00004496"/>
    </source>
</evidence>
<keyword evidence="3" id="KW-0813">Transport</keyword>
<dbReference type="InterPro" id="IPR015403">
    <property type="entry name" value="Mon2/Sec7/BIG1-like_HDS"/>
</dbReference>
<dbReference type="InterPro" id="IPR032629">
    <property type="entry name" value="DCB_dom"/>
</dbReference>
<dbReference type="GO" id="GO:0015031">
    <property type="term" value="P:protein transport"/>
    <property type="evidence" value="ECO:0007669"/>
    <property type="project" value="UniProtKB-KW"/>
</dbReference>
<feature type="region of interest" description="Disordered" evidence="7">
    <location>
        <begin position="441"/>
        <end position="488"/>
    </location>
</feature>
<proteinExistence type="predicted"/>
<dbReference type="Pfam" id="PF20252">
    <property type="entry name" value="BIG2_C"/>
    <property type="match status" value="1"/>
</dbReference>
<comment type="caution">
    <text evidence="9">The sequence shown here is derived from an EMBL/GenBank/DDBJ whole genome shotgun (WGS) entry which is preliminary data.</text>
</comment>
<evidence type="ECO:0000313" key="10">
    <source>
        <dbReference type="Proteomes" id="UP000789570"/>
    </source>
</evidence>
<keyword evidence="5" id="KW-0653">Protein transport</keyword>
<feature type="compositionally biased region" description="Basic and acidic residues" evidence="7">
    <location>
        <begin position="65"/>
        <end position="74"/>
    </location>
</feature>
<dbReference type="Pfam" id="PF16213">
    <property type="entry name" value="DCB"/>
    <property type="match status" value="1"/>
</dbReference>
<dbReference type="EMBL" id="CAJVPQ010002468">
    <property type="protein sequence ID" value="CAG8598304.1"/>
    <property type="molecule type" value="Genomic_DNA"/>
</dbReference>
<dbReference type="PANTHER" id="PTHR10663">
    <property type="entry name" value="GUANYL-NUCLEOTIDE EXCHANGE FACTOR"/>
    <property type="match status" value="1"/>
</dbReference>
<keyword evidence="4" id="KW-0963">Cytoplasm</keyword>
<dbReference type="InterPro" id="IPR035999">
    <property type="entry name" value="Sec7_dom_sf"/>
</dbReference>
<evidence type="ECO:0000256" key="5">
    <source>
        <dbReference type="ARBA" id="ARBA00022927"/>
    </source>
</evidence>
<evidence type="ECO:0000259" key="8">
    <source>
        <dbReference type="PROSITE" id="PS50190"/>
    </source>
</evidence>